<dbReference type="Pfam" id="PF02182">
    <property type="entry name" value="SAD_SRA"/>
    <property type="match status" value="1"/>
</dbReference>
<dbReference type="Proteomes" id="UP000232806">
    <property type="component" value="Chromosome"/>
</dbReference>
<feature type="domain" description="HNH nuclease" evidence="2">
    <location>
        <begin position="192"/>
        <end position="245"/>
    </location>
</feature>
<dbReference type="CDD" id="cd00085">
    <property type="entry name" value="HNHc"/>
    <property type="match status" value="1"/>
</dbReference>
<dbReference type="RefSeq" id="WP_100905224.1">
    <property type="nucleotide sequence ID" value="NZ_CP017766.1"/>
</dbReference>
<dbReference type="InterPro" id="IPR036987">
    <property type="entry name" value="SRA-YDG_sf"/>
</dbReference>
<dbReference type="AlphaFoldDB" id="A0A2H4VAX2"/>
<name>A0A2H4VAX2_9EURY</name>
<dbReference type="SUPFAM" id="SSF88697">
    <property type="entry name" value="PUA domain-like"/>
    <property type="match status" value="1"/>
</dbReference>
<dbReference type="OrthoDB" id="11472at2157"/>
<dbReference type="InterPro" id="IPR003105">
    <property type="entry name" value="SRA_YDG"/>
</dbReference>
<dbReference type="InterPro" id="IPR015947">
    <property type="entry name" value="PUA-like_sf"/>
</dbReference>
<organism evidence="3 4">
    <name type="scientific">Methanobacterium subterraneum</name>
    <dbReference type="NCBI Taxonomy" id="59277"/>
    <lineage>
        <taxon>Archaea</taxon>
        <taxon>Methanobacteriati</taxon>
        <taxon>Methanobacteriota</taxon>
        <taxon>Methanomada group</taxon>
        <taxon>Methanobacteria</taxon>
        <taxon>Methanobacteriales</taxon>
        <taxon>Methanobacteriaceae</taxon>
        <taxon>Methanobacterium</taxon>
    </lineage>
</organism>
<gene>
    <name evidence="3" type="ORF">BK007_03920</name>
</gene>
<evidence type="ECO:0000259" key="1">
    <source>
        <dbReference type="Pfam" id="PF02182"/>
    </source>
</evidence>
<dbReference type="EMBL" id="CP017766">
    <property type="protein sequence ID" value="AUB55244.1"/>
    <property type="molecule type" value="Genomic_DNA"/>
</dbReference>
<dbReference type="Gene3D" id="1.10.30.50">
    <property type="match status" value="1"/>
</dbReference>
<dbReference type="InterPro" id="IPR003615">
    <property type="entry name" value="HNH_nuc"/>
</dbReference>
<proteinExistence type="predicted"/>
<dbReference type="GeneID" id="35120713"/>
<evidence type="ECO:0000313" key="4">
    <source>
        <dbReference type="Proteomes" id="UP000232806"/>
    </source>
</evidence>
<dbReference type="Pfam" id="PF13391">
    <property type="entry name" value="HNH_2"/>
    <property type="match status" value="1"/>
</dbReference>
<protein>
    <submittedName>
        <fullName evidence="3">Uncharacterized protein</fullName>
    </submittedName>
</protein>
<feature type="domain" description="YDG" evidence="1">
    <location>
        <begin position="53"/>
        <end position="137"/>
    </location>
</feature>
<reference evidence="3 4" key="1">
    <citation type="submission" date="2016-10" db="EMBL/GenBank/DDBJ databases">
        <title>Comparative genomics between deep and shallow subseafloor isolates.</title>
        <authorList>
            <person name="Ishii S."/>
            <person name="Miller J.R."/>
            <person name="Sutton G."/>
            <person name="Suzuki S."/>
            <person name="Methe B."/>
            <person name="Inagaki F."/>
            <person name="Imachi H."/>
        </authorList>
    </citation>
    <scope>NUCLEOTIDE SEQUENCE [LARGE SCALE GENOMIC DNA]</scope>
    <source>
        <strain evidence="3 4">MO-MB1</strain>
    </source>
</reference>
<evidence type="ECO:0000313" key="3">
    <source>
        <dbReference type="EMBL" id="AUB55244.1"/>
    </source>
</evidence>
<evidence type="ECO:0000259" key="2">
    <source>
        <dbReference type="Pfam" id="PF13391"/>
    </source>
</evidence>
<accession>A0A2H4VAX2</accession>
<dbReference type="Gene3D" id="2.30.280.10">
    <property type="entry name" value="SRA-YDG"/>
    <property type="match status" value="1"/>
</dbReference>
<sequence>MKLNVLKINQEYTSKELEIIFDTKFGYGPNGINIRILDDKSKHILLFATPYGPYENYENDNKLYYEGEGPDKTKDQVMERGNYALKNANTNNYPIYGFQQHEKGGKWKYIGILNVLDYKHHFRENGTKYYVFELKRLNIELPEEKTSQFAEIIDATKNKPNLVHNRDLNQVNQLKREPSFSRLVKEIYDEKCAVCGKKRFSKTNYPEVEACHIVAVKDSGPEDPRNGISLCKFHHWAFEYGLFSIRDDYTIITYDKLKNDDNYAEISEYENKKILLPNNDIYLPHKFFLEKHRMKHGFE</sequence>